<evidence type="ECO:0000256" key="4">
    <source>
        <dbReference type="ARBA" id="ARBA00022833"/>
    </source>
</evidence>
<dbReference type="OrthoDB" id="194468at2759"/>
<keyword evidence="4" id="KW-0862">Zinc</keyword>
<reference evidence="5" key="1">
    <citation type="journal article" date="2021" name="Nat. Commun.">
        <title>Genetic determinants of endophytism in the Arabidopsis root mycobiome.</title>
        <authorList>
            <person name="Mesny F."/>
            <person name="Miyauchi S."/>
            <person name="Thiergart T."/>
            <person name="Pickel B."/>
            <person name="Atanasova L."/>
            <person name="Karlsson M."/>
            <person name="Huettel B."/>
            <person name="Barry K.W."/>
            <person name="Haridas S."/>
            <person name="Chen C."/>
            <person name="Bauer D."/>
            <person name="Andreopoulos W."/>
            <person name="Pangilinan J."/>
            <person name="LaButti K."/>
            <person name="Riley R."/>
            <person name="Lipzen A."/>
            <person name="Clum A."/>
            <person name="Drula E."/>
            <person name="Henrissat B."/>
            <person name="Kohler A."/>
            <person name="Grigoriev I.V."/>
            <person name="Martin F.M."/>
            <person name="Hacquard S."/>
        </authorList>
    </citation>
    <scope>NUCLEOTIDE SEQUENCE</scope>
    <source>
        <strain evidence="5">MPI-CAGE-CH-0243</strain>
    </source>
</reference>
<keyword evidence="3" id="KW-0378">Hydrolase</keyword>
<dbReference type="GO" id="GO:0005829">
    <property type="term" value="C:cytosol"/>
    <property type="evidence" value="ECO:0007669"/>
    <property type="project" value="TreeGrafter"/>
</dbReference>
<dbReference type="SUPFAM" id="SSF51556">
    <property type="entry name" value="Metallo-dependent hydrolases"/>
    <property type="match status" value="1"/>
</dbReference>
<evidence type="ECO:0000256" key="1">
    <source>
        <dbReference type="ARBA" id="ARBA00001947"/>
    </source>
</evidence>
<comment type="cofactor">
    <cofactor evidence="1">
        <name>Zn(2+)</name>
        <dbReference type="ChEBI" id="CHEBI:29105"/>
    </cofactor>
</comment>
<comment type="caution">
    <text evidence="5">The sequence shown here is derived from an EMBL/GenBank/DDBJ whole genome shotgun (WGS) entry which is preliminary data.</text>
</comment>
<dbReference type="GO" id="GO:0046872">
    <property type="term" value="F:metal ion binding"/>
    <property type="evidence" value="ECO:0007669"/>
    <property type="project" value="UniProtKB-KW"/>
</dbReference>
<dbReference type="InterPro" id="IPR032466">
    <property type="entry name" value="Metal_Hydrolase"/>
</dbReference>
<dbReference type="PANTHER" id="PTHR11271:SF37">
    <property type="entry name" value="FAMILY PROTEIN, PUTATIVE (AFU_ORTHOLOGUE AFUA_4G00460)-RELATED"/>
    <property type="match status" value="1"/>
</dbReference>
<dbReference type="Proteomes" id="UP000700596">
    <property type="component" value="Unassembled WGS sequence"/>
</dbReference>
<evidence type="ECO:0000313" key="6">
    <source>
        <dbReference type="Proteomes" id="UP000700596"/>
    </source>
</evidence>
<evidence type="ECO:0000313" key="5">
    <source>
        <dbReference type="EMBL" id="KAH7122677.1"/>
    </source>
</evidence>
<name>A0A9P9DPF4_9PLEO</name>
<dbReference type="EMBL" id="JAGMWT010000009">
    <property type="protein sequence ID" value="KAH7122677.1"/>
    <property type="molecule type" value="Genomic_DNA"/>
</dbReference>
<keyword evidence="6" id="KW-1185">Reference proteome</keyword>
<dbReference type="PANTHER" id="PTHR11271">
    <property type="entry name" value="GUANINE DEAMINASE"/>
    <property type="match status" value="1"/>
</dbReference>
<sequence length="362" mass="40806">MSFENSTDHPEALRDSSLLTQNDRTTAFMSIAFNTSLVEYFQRYGASSPAIKYFSTDDNYVNTGTTMVVDHAHKSSQETTNAILVATIHSGIRAYHALFIQDLGSATNWTVDLQIQKLCALATAQRLSSNSVVSLALDFDGFTRTPSSRIQGLWAIVQEFNISLVTTHYLNTSTPVVFSHSSYMSSTDFRTLRQYNQYISTTPEPEIQYGHGHPQVDLIQDQASLGVDTHFTFLVDMVGQARLWLQNLRLRRYNEVIEDLKVPWNNHMSVEQAFYLITRAGGLSLRRLDIGIIAPSTKGDLTIFDSVRPNILEGKLTYPVYVDVKARFLKSARRIRQTWRDNTMKYGPTGVVDTMRGNGTGY</sequence>
<organism evidence="5 6">
    <name type="scientific">Dendryphion nanum</name>
    <dbReference type="NCBI Taxonomy" id="256645"/>
    <lineage>
        <taxon>Eukaryota</taxon>
        <taxon>Fungi</taxon>
        <taxon>Dikarya</taxon>
        <taxon>Ascomycota</taxon>
        <taxon>Pezizomycotina</taxon>
        <taxon>Dothideomycetes</taxon>
        <taxon>Pleosporomycetidae</taxon>
        <taxon>Pleosporales</taxon>
        <taxon>Torulaceae</taxon>
        <taxon>Dendryphion</taxon>
    </lineage>
</organism>
<evidence type="ECO:0000256" key="2">
    <source>
        <dbReference type="ARBA" id="ARBA00022723"/>
    </source>
</evidence>
<protein>
    <submittedName>
        <fullName evidence="5">Uncharacterized protein</fullName>
    </submittedName>
</protein>
<gene>
    <name evidence="5" type="ORF">B0J11DRAFT_551243</name>
</gene>
<dbReference type="Gene3D" id="3.20.20.140">
    <property type="entry name" value="Metal-dependent hydrolases"/>
    <property type="match status" value="1"/>
</dbReference>
<dbReference type="InterPro" id="IPR051607">
    <property type="entry name" value="Metallo-dep_hydrolases"/>
</dbReference>
<accession>A0A9P9DPF4</accession>
<keyword evidence="2" id="KW-0479">Metal-binding</keyword>
<dbReference type="GO" id="GO:0019239">
    <property type="term" value="F:deaminase activity"/>
    <property type="evidence" value="ECO:0007669"/>
    <property type="project" value="TreeGrafter"/>
</dbReference>
<dbReference type="AlphaFoldDB" id="A0A9P9DPF4"/>
<proteinExistence type="predicted"/>
<evidence type="ECO:0000256" key="3">
    <source>
        <dbReference type="ARBA" id="ARBA00022801"/>
    </source>
</evidence>